<organism evidence="1 2">
    <name type="scientific">Citrullus colocynthis</name>
    <name type="common">colocynth</name>
    <dbReference type="NCBI Taxonomy" id="252529"/>
    <lineage>
        <taxon>Eukaryota</taxon>
        <taxon>Viridiplantae</taxon>
        <taxon>Streptophyta</taxon>
        <taxon>Embryophyta</taxon>
        <taxon>Tracheophyta</taxon>
        <taxon>Spermatophyta</taxon>
        <taxon>Magnoliopsida</taxon>
        <taxon>eudicotyledons</taxon>
        <taxon>Gunneridae</taxon>
        <taxon>Pentapetalae</taxon>
        <taxon>rosids</taxon>
        <taxon>fabids</taxon>
        <taxon>Cucurbitales</taxon>
        <taxon>Cucurbitaceae</taxon>
        <taxon>Benincaseae</taxon>
        <taxon>Citrullus</taxon>
    </lineage>
</organism>
<keyword evidence="2" id="KW-1185">Reference proteome</keyword>
<dbReference type="Proteomes" id="UP001642487">
    <property type="component" value="Chromosome 2"/>
</dbReference>
<name>A0ABP0Y104_9ROSI</name>
<gene>
    <name evidence="1" type="ORF">CITCOLO1_LOCUS5854</name>
</gene>
<dbReference type="EMBL" id="OZ021736">
    <property type="protein sequence ID" value="CAK9314113.1"/>
    <property type="molecule type" value="Genomic_DNA"/>
</dbReference>
<protein>
    <submittedName>
        <fullName evidence="1">Uncharacterized protein</fullName>
    </submittedName>
</protein>
<proteinExistence type="predicted"/>
<accession>A0ABP0Y104</accession>
<evidence type="ECO:0000313" key="2">
    <source>
        <dbReference type="Proteomes" id="UP001642487"/>
    </source>
</evidence>
<evidence type="ECO:0000313" key="1">
    <source>
        <dbReference type="EMBL" id="CAK9314113.1"/>
    </source>
</evidence>
<feature type="non-terminal residue" evidence="1">
    <location>
        <position position="66"/>
    </location>
</feature>
<sequence>LLPFQNLLSSIFSSLICDSKFHCTFFFFNQTPQANTGNQQFRRRKPVPISVHRQPPVPDCFRFQGY</sequence>
<reference evidence="1 2" key="1">
    <citation type="submission" date="2024-03" db="EMBL/GenBank/DDBJ databases">
        <authorList>
            <person name="Gkanogiannis A."/>
            <person name="Becerra Lopez-Lavalle L."/>
        </authorList>
    </citation>
    <scope>NUCLEOTIDE SEQUENCE [LARGE SCALE GENOMIC DNA]</scope>
</reference>